<evidence type="ECO:0000256" key="6">
    <source>
        <dbReference type="ARBA" id="ARBA00023004"/>
    </source>
</evidence>
<dbReference type="InterPro" id="IPR009051">
    <property type="entry name" value="Helical_ferredxn"/>
</dbReference>
<dbReference type="PROSITE" id="PS51379">
    <property type="entry name" value="4FE4S_FER_2"/>
    <property type="match status" value="1"/>
</dbReference>
<evidence type="ECO:0000313" key="9">
    <source>
        <dbReference type="EMBL" id="RDH43979.1"/>
    </source>
</evidence>
<feature type="domain" description="4Fe-4S ferredoxin-type" evidence="8">
    <location>
        <begin position="307"/>
        <end position="336"/>
    </location>
</feature>
<dbReference type="InterPro" id="IPR003741">
    <property type="entry name" value="LUD_dom"/>
</dbReference>
<accession>A0A4P9VMX1</accession>
<dbReference type="PANTHER" id="PTHR47153:SF2">
    <property type="entry name" value="LACTATE UTILIZATION PROTEIN B"/>
    <property type="match status" value="1"/>
</dbReference>
<keyword evidence="5" id="KW-0249">Electron transport</keyword>
<proteinExistence type="predicted"/>
<dbReference type="GO" id="GO:0051539">
    <property type="term" value="F:4 iron, 4 sulfur cluster binding"/>
    <property type="evidence" value="ECO:0007669"/>
    <property type="project" value="UniProtKB-KW"/>
</dbReference>
<evidence type="ECO:0000256" key="7">
    <source>
        <dbReference type="ARBA" id="ARBA00023014"/>
    </source>
</evidence>
<dbReference type="RefSeq" id="WP_094787202.1">
    <property type="nucleotide sequence ID" value="NZ_NDXW01000001.1"/>
</dbReference>
<evidence type="ECO:0000259" key="8">
    <source>
        <dbReference type="PROSITE" id="PS51379"/>
    </source>
</evidence>
<reference evidence="9 10" key="1">
    <citation type="submission" date="2017-04" db="EMBL/GenBank/DDBJ databases">
        <title>Draft genome sequence of Zooshikella ganghwensis VG4 isolated from Red Sea sediments.</title>
        <authorList>
            <person name="Rehman Z."/>
            <person name="Alam I."/>
            <person name="Kamau A."/>
            <person name="Bajic V."/>
            <person name="Leiknes T."/>
        </authorList>
    </citation>
    <scope>NUCLEOTIDE SEQUENCE [LARGE SCALE GENOMIC DNA]</scope>
    <source>
        <strain evidence="9 10">VG4</strain>
    </source>
</reference>
<keyword evidence="4" id="KW-0677">Repeat</keyword>
<dbReference type="InterPro" id="IPR024185">
    <property type="entry name" value="FTHF_cligase-like_sf"/>
</dbReference>
<sequence>MSSSPFEMKASSVLQNEELQHSYRNAMDYLIKRRQQQFNDPLEWQTLRQKGTSIKTAALTDLPQLLLQLEAKLINNGIQVHWAETPDEANKLITRLIKETTSSNPDSSPAPVVKGKTMVSEEIHLNQYLAQQGILCLETDMGEFIVQLAKETPSHIIMPAIHKNKAEIAQLFKEHISGIYQDDVDILIQQARQYLRQCFENATVGISGVNFAVAETGTLVLVENEGNGRMSTTLPQTHIALMGIEKVIASLTELPPLLSLLTRSATGQSITTYINMISGTRRKGEKDGPEKVHVILLDNGRSKLWQDASLRDTLRCIRCGACMNHCPVYTRVGGHSYGTTYPGPIGKILAPQLETQDNAGDLPFASSLCGACGEVCPVNIPIPQLLLRWRQEATQQYQTNHCNHTATPQQSTPITGLKYSRGQHLIWKTWSWINCHPKLYYFMTYLVTKWRILLPRQLGGWTLYRTPPRPASSTLQQRLKNK</sequence>
<comment type="caution">
    <text evidence="9">The sequence shown here is derived from an EMBL/GenBank/DDBJ whole genome shotgun (WGS) entry which is preliminary data.</text>
</comment>
<dbReference type="PROSITE" id="PS00198">
    <property type="entry name" value="4FE4S_FER_1"/>
    <property type="match status" value="1"/>
</dbReference>
<dbReference type="GO" id="GO:0046872">
    <property type="term" value="F:metal ion binding"/>
    <property type="evidence" value="ECO:0007669"/>
    <property type="project" value="UniProtKB-KW"/>
</dbReference>
<name>A0A4P9VMX1_9GAMM</name>
<keyword evidence="3" id="KW-0479">Metal-binding</keyword>
<evidence type="ECO:0000256" key="3">
    <source>
        <dbReference type="ARBA" id="ARBA00022723"/>
    </source>
</evidence>
<dbReference type="InterPro" id="IPR004452">
    <property type="entry name" value="LutB/LldF"/>
</dbReference>
<protein>
    <submittedName>
        <fullName evidence="9">Iron-sulfur cluster-binding protein</fullName>
    </submittedName>
</protein>
<dbReference type="Gene3D" id="1.10.1060.10">
    <property type="entry name" value="Alpha-helical ferredoxin"/>
    <property type="match status" value="1"/>
</dbReference>
<dbReference type="Proteomes" id="UP000257039">
    <property type="component" value="Unassembled WGS sequence"/>
</dbReference>
<evidence type="ECO:0000256" key="4">
    <source>
        <dbReference type="ARBA" id="ARBA00022737"/>
    </source>
</evidence>
<dbReference type="NCBIfam" id="TIGR00273">
    <property type="entry name" value="LutB/LldF family L-lactate oxidation iron-sulfur protein"/>
    <property type="match status" value="1"/>
</dbReference>
<evidence type="ECO:0000313" key="10">
    <source>
        <dbReference type="Proteomes" id="UP000257039"/>
    </source>
</evidence>
<keyword evidence="7" id="KW-0411">Iron-sulfur</keyword>
<dbReference type="InterPro" id="IPR017896">
    <property type="entry name" value="4Fe4S_Fe-S-bd"/>
</dbReference>
<dbReference type="SUPFAM" id="SSF100950">
    <property type="entry name" value="NagB/RpiA/CoA transferase-like"/>
    <property type="match status" value="1"/>
</dbReference>
<dbReference type="Pfam" id="PF02589">
    <property type="entry name" value="LUD_dom"/>
    <property type="match status" value="1"/>
</dbReference>
<keyword evidence="6" id="KW-0408">Iron</keyword>
<dbReference type="Pfam" id="PF13183">
    <property type="entry name" value="Fer4_8"/>
    <property type="match status" value="1"/>
</dbReference>
<evidence type="ECO:0000256" key="1">
    <source>
        <dbReference type="ARBA" id="ARBA00022448"/>
    </source>
</evidence>
<keyword evidence="1" id="KW-0813">Transport</keyword>
<keyword evidence="2" id="KW-0004">4Fe-4S</keyword>
<dbReference type="EMBL" id="NDXW01000001">
    <property type="protein sequence ID" value="RDH43979.1"/>
    <property type="molecule type" value="Genomic_DNA"/>
</dbReference>
<dbReference type="Gene3D" id="3.40.50.10420">
    <property type="entry name" value="NagB/RpiA/CoA transferase-like"/>
    <property type="match status" value="1"/>
</dbReference>
<gene>
    <name evidence="9" type="ORF">B9G39_11275</name>
</gene>
<dbReference type="InterPro" id="IPR024569">
    <property type="entry name" value="LutB_C"/>
</dbReference>
<evidence type="ECO:0000256" key="5">
    <source>
        <dbReference type="ARBA" id="ARBA00022982"/>
    </source>
</evidence>
<dbReference type="SUPFAM" id="SSF46548">
    <property type="entry name" value="alpha-helical ferredoxin"/>
    <property type="match status" value="1"/>
</dbReference>
<dbReference type="GO" id="GO:0006089">
    <property type="term" value="P:lactate metabolic process"/>
    <property type="evidence" value="ECO:0007669"/>
    <property type="project" value="InterPro"/>
</dbReference>
<dbReference type="InterPro" id="IPR017900">
    <property type="entry name" value="4Fe4S_Fe_S_CS"/>
</dbReference>
<dbReference type="InterPro" id="IPR037171">
    <property type="entry name" value="NagB/RpiA_transferase-like"/>
</dbReference>
<keyword evidence="10" id="KW-1185">Reference proteome</keyword>
<dbReference type="AlphaFoldDB" id="A0A4P9VMX1"/>
<dbReference type="PANTHER" id="PTHR47153">
    <property type="entry name" value="LACTATE UTILIZATION PROTEIN B"/>
    <property type="match status" value="1"/>
</dbReference>
<organism evidence="9 10">
    <name type="scientific">Zooshikella ganghwensis</name>
    <dbReference type="NCBI Taxonomy" id="202772"/>
    <lineage>
        <taxon>Bacteria</taxon>
        <taxon>Pseudomonadati</taxon>
        <taxon>Pseudomonadota</taxon>
        <taxon>Gammaproteobacteria</taxon>
        <taxon>Oceanospirillales</taxon>
        <taxon>Zooshikellaceae</taxon>
        <taxon>Zooshikella</taxon>
    </lineage>
</organism>
<dbReference type="Pfam" id="PF11870">
    <property type="entry name" value="LutB_C"/>
    <property type="match status" value="1"/>
</dbReference>
<evidence type="ECO:0000256" key="2">
    <source>
        <dbReference type="ARBA" id="ARBA00022485"/>
    </source>
</evidence>